<organism evidence="2 3">
    <name type="scientific">Gossypium stocksii</name>
    <dbReference type="NCBI Taxonomy" id="47602"/>
    <lineage>
        <taxon>Eukaryota</taxon>
        <taxon>Viridiplantae</taxon>
        <taxon>Streptophyta</taxon>
        <taxon>Embryophyta</taxon>
        <taxon>Tracheophyta</taxon>
        <taxon>Spermatophyta</taxon>
        <taxon>Magnoliopsida</taxon>
        <taxon>eudicotyledons</taxon>
        <taxon>Gunneridae</taxon>
        <taxon>Pentapetalae</taxon>
        <taxon>rosids</taxon>
        <taxon>malvids</taxon>
        <taxon>Malvales</taxon>
        <taxon>Malvaceae</taxon>
        <taxon>Malvoideae</taxon>
        <taxon>Gossypium</taxon>
    </lineage>
</organism>
<accession>A0A9D3VFN5</accession>
<comment type="caution">
    <text evidence="2">The sequence shown here is derived from an EMBL/GenBank/DDBJ whole genome shotgun (WGS) entry which is preliminary data.</text>
</comment>
<feature type="region of interest" description="Disordered" evidence="1">
    <location>
        <begin position="92"/>
        <end position="129"/>
    </location>
</feature>
<keyword evidence="3" id="KW-1185">Reference proteome</keyword>
<dbReference type="EMBL" id="JAIQCV010000007">
    <property type="protein sequence ID" value="KAH1082113.1"/>
    <property type="molecule type" value="Genomic_DNA"/>
</dbReference>
<feature type="compositionally biased region" description="Basic and acidic residues" evidence="1">
    <location>
        <begin position="107"/>
        <end position="116"/>
    </location>
</feature>
<dbReference type="Proteomes" id="UP000828251">
    <property type="component" value="Unassembled WGS sequence"/>
</dbReference>
<protein>
    <submittedName>
        <fullName evidence="2">Uncharacterized protein</fullName>
    </submittedName>
</protein>
<gene>
    <name evidence="2" type="ORF">J1N35_021874</name>
</gene>
<evidence type="ECO:0000313" key="2">
    <source>
        <dbReference type="EMBL" id="KAH1082113.1"/>
    </source>
</evidence>
<sequence length="154" mass="17380">MPAGFGSKKKKEELQQQMQTTHRVQQLQCWNSNTMAISITTAIHGFIRTKKCHVSPLLMNSGSLKILIEILILASPTFLGDSTSQTGQQALSMTLQDKKKEKKKSKNKEEKRKGKETLVPIDGQDHAPMTEPYHDDGDAYMVFVSSSQIFNFFF</sequence>
<proteinExistence type="predicted"/>
<reference evidence="2 3" key="1">
    <citation type="journal article" date="2021" name="Plant Biotechnol. J.">
        <title>Multi-omics assisted identification of the key and species-specific regulatory components of drought-tolerant mechanisms in Gossypium stocksii.</title>
        <authorList>
            <person name="Yu D."/>
            <person name="Ke L."/>
            <person name="Zhang D."/>
            <person name="Wu Y."/>
            <person name="Sun Y."/>
            <person name="Mei J."/>
            <person name="Sun J."/>
            <person name="Sun Y."/>
        </authorList>
    </citation>
    <scope>NUCLEOTIDE SEQUENCE [LARGE SCALE GENOMIC DNA]</scope>
    <source>
        <strain evidence="3">cv. E1</strain>
        <tissue evidence="2">Leaf</tissue>
    </source>
</reference>
<name>A0A9D3VFN5_9ROSI</name>
<dbReference type="AlphaFoldDB" id="A0A9D3VFN5"/>
<evidence type="ECO:0000256" key="1">
    <source>
        <dbReference type="SAM" id="MobiDB-lite"/>
    </source>
</evidence>
<evidence type="ECO:0000313" key="3">
    <source>
        <dbReference type="Proteomes" id="UP000828251"/>
    </source>
</evidence>